<dbReference type="InterPro" id="IPR001932">
    <property type="entry name" value="PPM-type_phosphatase-like_dom"/>
</dbReference>
<feature type="compositionally biased region" description="Low complexity" evidence="5">
    <location>
        <begin position="418"/>
        <end position="447"/>
    </location>
</feature>
<feature type="region of interest" description="Disordered" evidence="5">
    <location>
        <begin position="384"/>
        <end position="499"/>
    </location>
</feature>
<dbReference type="PROSITE" id="PS01032">
    <property type="entry name" value="PPM_1"/>
    <property type="match status" value="1"/>
</dbReference>
<keyword evidence="2 4" id="KW-0378">Hydrolase</keyword>
<dbReference type="FunFam" id="3.60.40.10:FF:000060">
    <property type="entry name" value="Protein phosphatase 2c"/>
    <property type="match status" value="1"/>
</dbReference>
<feature type="compositionally biased region" description="Low complexity" evidence="5">
    <location>
        <begin position="517"/>
        <end position="533"/>
    </location>
</feature>
<dbReference type="PROSITE" id="PS51746">
    <property type="entry name" value="PPM_2"/>
    <property type="match status" value="1"/>
</dbReference>
<organism evidence="6">
    <name type="scientific">Cyprideis torosa</name>
    <dbReference type="NCBI Taxonomy" id="163714"/>
    <lineage>
        <taxon>Eukaryota</taxon>
        <taxon>Metazoa</taxon>
        <taxon>Ecdysozoa</taxon>
        <taxon>Arthropoda</taxon>
        <taxon>Crustacea</taxon>
        <taxon>Oligostraca</taxon>
        <taxon>Ostracoda</taxon>
        <taxon>Podocopa</taxon>
        <taxon>Podocopida</taxon>
        <taxon>Cytherocopina</taxon>
        <taxon>Cytheroidea</taxon>
        <taxon>Cytherideidae</taxon>
        <taxon>Cyprideis</taxon>
    </lineage>
</organism>
<dbReference type="InterPro" id="IPR036457">
    <property type="entry name" value="PPM-type-like_dom_sf"/>
</dbReference>
<evidence type="ECO:0000256" key="3">
    <source>
        <dbReference type="ARBA" id="ARBA00022912"/>
    </source>
</evidence>
<dbReference type="EMBL" id="OB660910">
    <property type="protein sequence ID" value="CAD7226727.1"/>
    <property type="molecule type" value="Genomic_DNA"/>
</dbReference>
<evidence type="ECO:0000256" key="4">
    <source>
        <dbReference type="RuleBase" id="RU003465"/>
    </source>
</evidence>
<dbReference type="SUPFAM" id="SSF81606">
    <property type="entry name" value="PP2C-like"/>
    <property type="match status" value="1"/>
</dbReference>
<dbReference type="InterPro" id="IPR000222">
    <property type="entry name" value="PP2C_BS"/>
</dbReference>
<reference evidence="6" key="1">
    <citation type="submission" date="2020-11" db="EMBL/GenBank/DDBJ databases">
        <authorList>
            <person name="Tran Van P."/>
        </authorList>
    </citation>
    <scope>NUCLEOTIDE SEQUENCE</scope>
</reference>
<evidence type="ECO:0000256" key="5">
    <source>
        <dbReference type="SAM" id="MobiDB-lite"/>
    </source>
</evidence>
<dbReference type="CDD" id="cd00143">
    <property type="entry name" value="PP2Cc"/>
    <property type="match status" value="1"/>
</dbReference>
<feature type="compositionally biased region" description="Low complexity" evidence="5">
    <location>
        <begin position="395"/>
        <end position="407"/>
    </location>
</feature>
<evidence type="ECO:0000313" key="6">
    <source>
        <dbReference type="EMBL" id="CAD7226727.1"/>
    </source>
</evidence>
<dbReference type="Pfam" id="PF00481">
    <property type="entry name" value="PP2C"/>
    <property type="match status" value="1"/>
</dbReference>
<dbReference type="InterPro" id="IPR015655">
    <property type="entry name" value="PP2C"/>
</dbReference>
<feature type="compositionally biased region" description="Low complexity" evidence="5">
    <location>
        <begin position="469"/>
        <end position="489"/>
    </location>
</feature>
<feature type="region of interest" description="Disordered" evidence="5">
    <location>
        <begin position="512"/>
        <end position="570"/>
    </location>
</feature>
<dbReference type="AlphaFoldDB" id="A0A7R8ZK01"/>
<comment type="similarity">
    <text evidence="4">Belongs to the PP2C family.</text>
</comment>
<evidence type="ECO:0000256" key="1">
    <source>
        <dbReference type="ARBA" id="ARBA00022723"/>
    </source>
</evidence>
<dbReference type="OrthoDB" id="10025511at2759"/>
<dbReference type="Gene3D" id="3.60.40.10">
    <property type="entry name" value="PPM-type phosphatase domain"/>
    <property type="match status" value="1"/>
</dbReference>
<dbReference type="GO" id="GO:0046872">
    <property type="term" value="F:metal ion binding"/>
    <property type="evidence" value="ECO:0007669"/>
    <property type="project" value="UniProtKB-KW"/>
</dbReference>
<name>A0A7R8ZK01_9CRUS</name>
<sequence length="683" mass="73465">MGPTIGANLRVTGHCNQGDRKYMEDVFCVAYQQTEDSKGLEYAFFGIYDGHGGREAAHFAKEHLMDMIVSQKNFWEDNDESVLKAIREGFIQTHAAMWKEIEKWPRTPLGLPSTSGTTASVAFIRRGKIYIGHVGDSAIILGAQDPNSDEWVPIPLTQDHKPESEVEKSRIENAGGKVQLKSGVPRVVWSRPVLGHEGPVRRSTTITEIPFLAVARSLGDLWSYNSDKDTYVVSPEPDVQCFKIDLRKHRVIILGTDGLWNALPMKIAMNLVKNTEKHNEQQMREKAETGKASTFWINPAKRLVDHAIYRWNSMKLRADNTSCVTVMLDPPGPPKSEVIRAECRARRSLLDAQSPPGPVPLSPSGRLIALAFLPQPSYPAPSFPAPMGNSPVQTSSSPFFSAPSRARPVTRLQQQQISSSSSQPPASSAPSLPPSASTPAPAAVNSAGDGPRNRGRIHRVSGSMFLRMSNGTTNSPGGSPSGNNESPADQPSPAPAPLVPLQQSTSLRISTRRHPLSSTNANPPASATTSAKADATRDGGAGDQENHHADRSASIGGRSHRRQLSGDHKSALCAGLQSSAPVTRRGKVVGLACTLRSASQRPLRQPSRKELTPARGGGASVPAGPALRGRRKRASTSDLVKDATKSPRMISPSLPQPSAVRTRSLRSHSTRPSATHPPTGGGV</sequence>
<protein>
    <submittedName>
        <fullName evidence="6">Uncharacterized protein</fullName>
    </submittedName>
</protein>
<keyword evidence="3 4" id="KW-0904">Protein phosphatase</keyword>
<keyword evidence="1" id="KW-0479">Metal-binding</keyword>
<accession>A0A7R8ZK01</accession>
<proteinExistence type="inferred from homology"/>
<evidence type="ECO:0000256" key="2">
    <source>
        <dbReference type="ARBA" id="ARBA00022801"/>
    </source>
</evidence>
<feature type="region of interest" description="Disordered" evidence="5">
    <location>
        <begin position="598"/>
        <end position="683"/>
    </location>
</feature>
<gene>
    <name evidence="6" type="ORF">CTOB1V02_LOCUS4642</name>
</gene>
<dbReference type="SMART" id="SM00332">
    <property type="entry name" value="PP2Cc"/>
    <property type="match status" value="1"/>
</dbReference>
<dbReference type="GO" id="GO:0004722">
    <property type="term" value="F:protein serine/threonine phosphatase activity"/>
    <property type="evidence" value="ECO:0007669"/>
    <property type="project" value="InterPro"/>
</dbReference>
<dbReference type="PANTHER" id="PTHR47992">
    <property type="entry name" value="PROTEIN PHOSPHATASE"/>
    <property type="match status" value="1"/>
</dbReference>